<keyword evidence="5 6" id="KW-0687">Ribonucleoprotein</keyword>
<dbReference type="PROSITE" id="PS00056">
    <property type="entry name" value="RIBOSOMAL_S17"/>
    <property type="match status" value="1"/>
</dbReference>
<evidence type="ECO:0000256" key="5">
    <source>
        <dbReference type="ARBA" id="ARBA00023274"/>
    </source>
</evidence>
<comment type="function">
    <text evidence="6">One of the primary rRNA binding proteins, it binds specifically to the 5'-end of 16S ribosomal RNA.</text>
</comment>
<dbReference type="InterPro" id="IPR019979">
    <property type="entry name" value="Ribosomal_uS17_CS"/>
</dbReference>
<keyword evidence="2 6" id="KW-0699">rRNA-binding</keyword>
<dbReference type="GO" id="GO:0003735">
    <property type="term" value="F:structural constituent of ribosome"/>
    <property type="evidence" value="ECO:0007669"/>
    <property type="project" value="UniProtKB-UniRule"/>
</dbReference>
<dbReference type="GO" id="GO:0022627">
    <property type="term" value="C:cytosolic small ribosomal subunit"/>
    <property type="evidence" value="ECO:0007669"/>
    <property type="project" value="UniProtKB-UniRule"/>
</dbReference>
<evidence type="ECO:0000256" key="6">
    <source>
        <dbReference type="HAMAP-Rule" id="MF_01345"/>
    </source>
</evidence>
<evidence type="ECO:0000313" key="8">
    <source>
        <dbReference type="Proteomes" id="UP000704960"/>
    </source>
</evidence>
<comment type="caution">
    <text evidence="7">The sequence shown here is derived from an EMBL/GenBank/DDBJ whole genome shotgun (WGS) entry which is preliminary data.</text>
</comment>
<dbReference type="InterPro" id="IPR012340">
    <property type="entry name" value="NA-bd_OB-fold"/>
</dbReference>
<dbReference type="GO" id="GO:0006412">
    <property type="term" value="P:translation"/>
    <property type="evidence" value="ECO:0007669"/>
    <property type="project" value="UniProtKB-UniRule"/>
</dbReference>
<dbReference type="InterPro" id="IPR019984">
    <property type="entry name" value="Ribosomal_uS17_bact/chlr"/>
</dbReference>
<evidence type="ECO:0000256" key="4">
    <source>
        <dbReference type="ARBA" id="ARBA00022980"/>
    </source>
</evidence>
<proteinExistence type="inferred from homology"/>
<dbReference type="NCBIfam" id="TIGR03635">
    <property type="entry name" value="uS17_bact"/>
    <property type="match status" value="1"/>
</dbReference>
<accession>A0A932YXI6</accession>
<gene>
    <name evidence="6 7" type="primary">rpsQ</name>
    <name evidence="7" type="ORF">HY474_00210</name>
</gene>
<comment type="similarity">
    <text evidence="1 6">Belongs to the universal ribosomal protein uS17 family.</text>
</comment>
<reference evidence="7" key="1">
    <citation type="submission" date="2020-07" db="EMBL/GenBank/DDBJ databases">
        <title>Huge and variable diversity of episymbiotic CPR bacteria and DPANN archaea in groundwater ecosystems.</title>
        <authorList>
            <person name="He C.Y."/>
            <person name="Keren R."/>
            <person name="Whittaker M."/>
            <person name="Farag I.F."/>
            <person name="Doudna J."/>
            <person name="Cate J.H.D."/>
            <person name="Banfield J.F."/>
        </authorList>
    </citation>
    <scope>NUCLEOTIDE SEQUENCE</scope>
    <source>
        <strain evidence="7">NC_groundwater_1226_Ag_S-0.1um_59_124</strain>
    </source>
</reference>
<dbReference type="PANTHER" id="PTHR10744:SF1">
    <property type="entry name" value="SMALL RIBOSOMAL SUBUNIT PROTEIN US17M"/>
    <property type="match status" value="1"/>
</dbReference>
<dbReference type="AlphaFoldDB" id="A0A932YXI6"/>
<protein>
    <recommendedName>
        <fullName evidence="6">Small ribosomal subunit protein uS17</fullName>
    </recommendedName>
</protein>
<name>A0A932YXI6_9BACT</name>
<evidence type="ECO:0000256" key="2">
    <source>
        <dbReference type="ARBA" id="ARBA00022730"/>
    </source>
</evidence>
<organism evidence="7 8">
    <name type="scientific">Candidatus Sungiibacteriota bacterium</name>
    <dbReference type="NCBI Taxonomy" id="2750080"/>
    <lineage>
        <taxon>Bacteria</taxon>
        <taxon>Candidatus Sungiibacteriota</taxon>
    </lineage>
</organism>
<evidence type="ECO:0000256" key="3">
    <source>
        <dbReference type="ARBA" id="ARBA00022884"/>
    </source>
</evidence>
<sequence length="97" mass="11304">MRTLQGTIVSNRMQKTVVVRVDRLQRHPKYRKYYRISRKFKAHVDPVQSGTAAHRIGDVVRITETRPLSKDKRWRVLDVIRRAPESPGAADNEEPNV</sequence>
<dbReference type="PANTHER" id="PTHR10744">
    <property type="entry name" value="40S RIBOSOMAL PROTEIN S11 FAMILY MEMBER"/>
    <property type="match status" value="1"/>
</dbReference>
<dbReference type="CDD" id="cd00364">
    <property type="entry name" value="Ribosomal_uS17"/>
    <property type="match status" value="1"/>
</dbReference>
<dbReference type="SUPFAM" id="SSF50249">
    <property type="entry name" value="Nucleic acid-binding proteins"/>
    <property type="match status" value="1"/>
</dbReference>
<evidence type="ECO:0000313" key="7">
    <source>
        <dbReference type="EMBL" id="MBI4132038.1"/>
    </source>
</evidence>
<keyword evidence="3 6" id="KW-0694">RNA-binding</keyword>
<comment type="subunit">
    <text evidence="6">Part of the 30S ribosomal subunit.</text>
</comment>
<evidence type="ECO:0000256" key="1">
    <source>
        <dbReference type="ARBA" id="ARBA00010254"/>
    </source>
</evidence>
<dbReference type="GO" id="GO:0019843">
    <property type="term" value="F:rRNA binding"/>
    <property type="evidence" value="ECO:0007669"/>
    <property type="project" value="UniProtKB-UniRule"/>
</dbReference>
<dbReference type="NCBIfam" id="NF004123">
    <property type="entry name" value="PRK05610.1"/>
    <property type="match status" value="1"/>
</dbReference>
<dbReference type="Proteomes" id="UP000704960">
    <property type="component" value="Unassembled WGS sequence"/>
</dbReference>
<dbReference type="Pfam" id="PF00366">
    <property type="entry name" value="Ribosomal_S17"/>
    <property type="match status" value="1"/>
</dbReference>
<dbReference type="InterPro" id="IPR000266">
    <property type="entry name" value="Ribosomal_uS17"/>
</dbReference>
<dbReference type="EMBL" id="JACQMJ010000004">
    <property type="protein sequence ID" value="MBI4132038.1"/>
    <property type="molecule type" value="Genomic_DNA"/>
</dbReference>
<dbReference type="HAMAP" id="MF_01345_B">
    <property type="entry name" value="Ribosomal_uS17_B"/>
    <property type="match status" value="1"/>
</dbReference>
<keyword evidence="4 6" id="KW-0689">Ribosomal protein</keyword>
<dbReference type="Gene3D" id="2.40.50.140">
    <property type="entry name" value="Nucleic acid-binding proteins"/>
    <property type="match status" value="1"/>
</dbReference>